<keyword evidence="8" id="KW-1185">Reference proteome</keyword>
<dbReference type="InterPro" id="IPR034922">
    <property type="entry name" value="REX1-like_exo"/>
</dbReference>
<feature type="region of interest" description="Disordered" evidence="5">
    <location>
        <begin position="280"/>
        <end position="333"/>
    </location>
</feature>
<evidence type="ECO:0000313" key="8">
    <source>
        <dbReference type="Proteomes" id="UP000799766"/>
    </source>
</evidence>
<feature type="domain" description="Exonuclease" evidence="6">
    <location>
        <begin position="496"/>
        <end position="707"/>
    </location>
</feature>
<keyword evidence="2" id="KW-0540">Nuclease</keyword>
<comment type="similarity">
    <text evidence="1">Belongs to the REXO1/REXO3 family.</text>
</comment>
<keyword evidence="3" id="KW-0378">Hydrolase</keyword>
<evidence type="ECO:0000256" key="4">
    <source>
        <dbReference type="ARBA" id="ARBA00022839"/>
    </source>
</evidence>
<protein>
    <recommendedName>
        <fullName evidence="6">Exonuclease domain-containing protein</fullName>
    </recommendedName>
</protein>
<evidence type="ECO:0000259" key="6">
    <source>
        <dbReference type="SMART" id="SM00479"/>
    </source>
</evidence>
<evidence type="ECO:0000313" key="7">
    <source>
        <dbReference type="EMBL" id="KAF2452994.1"/>
    </source>
</evidence>
<sequence length="803" mass="84281">MFTPKGLFRTIPCPKLPACRLPNCLFSHDPAVAGASCGADPDADPRPDAESGTAGTSAGGAAGLDALLRARRPAETGLDHGVEAREPGRGAEGEGGEEEGGAQEIGRKRRRVEGKGEGEGEREGRVLKSALRSVSPPPTTRKTTTTKAPAKQSSAASLSKQPSLAATKQQPPKKKESLNPRSLSAASPAPHQTRLILVHKLHETLSKINMQAMASKEASVRALVLSEDELVTRALDEEERVAKGEGRAVYGNLVKQRIVALSKMGLDGWVKEESVRREKVAAETAKEEDGTAESAHQNGSAGTAGKAMPNKSTPATPKPPPLLPTYKPSSEAPAITTNLTPARERVMLAHFARTISTLYFPTLPAHGYILDPPSQSAIDDATATVAMAAGFETCDRCASRFQVFPQRRADDGAVATGGACTFHWGRAVRPPRAKAAQAGASHADAEPRHACCDARRGEPGCARAPTHVFKTADPARLAASTPFVRTSPNDDVPGERAVALDCEMCYTAHGMELVRVTAVGWPGGELMLDVLVRPVGAVLDFNTRFSGIAGGAWGRAREWSEGDALVPEEGGGGDLLMASSPAHARALLLRLIAPSTPLVGHALENDLAALRLCHPSIVDSVLLYPVPGTALPMRFGLKRLVRETFGREIQVGGLVGRGAGERAEGKDAGGLAEADGEGEEEVRGHDSAEDARAAGWLVRAKVGAWWKRLEAEGWAWDGERLVAPPSEAERARERRLGEGEAVAGLDAEAREVNPFPKGFGGLRVEAGGTVAGKKRGRAGTAGGGSAQKGAVVASVTGVVRALW</sequence>
<organism evidence="7 8">
    <name type="scientific">Lineolata rhizophorae</name>
    <dbReference type="NCBI Taxonomy" id="578093"/>
    <lineage>
        <taxon>Eukaryota</taxon>
        <taxon>Fungi</taxon>
        <taxon>Dikarya</taxon>
        <taxon>Ascomycota</taxon>
        <taxon>Pezizomycotina</taxon>
        <taxon>Dothideomycetes</taxon>
        <taxon>Dothideomycetes incertae sedis</taxon>
        <taxon>Lineolatales</taxon>
        <taxon>Lineolataceae</taxon>
        <taxon>Lineolata</taxon>
    </lineage>
</organism>
<feature type="region of interest" description="Disordered" evidence="5">
    <location>
        <begin position="32"/>
        <end position="191"/>
    </location>
</feature>
<feature type="compositionally biased region" description="Low complexity" evidence="5">
    <location>
        <begin position="140"/>
        <end position="166"/>
    </location>
</feature>
<dbReference type="InterPro" id="IPR012337">
    <property type="entry name" value="RNaseH-like_sf"/>
</dbReference>
<dbReference type="OrthoDB" id="3996471at2759"/>
<reference evidence="7" key="1">
    <citation type="journal article" date="2020" name="Stud. Mycol.">
        <title>101 Dothideomycetes genomes: a test case for predicting lifestyles and emergence of pathogens.</title>
        <authorList>
            <person name="Haridas S."/>
            <person name="Albert R."/>
            <person name="Binder M."/>
            <person name="Bloem J."/>
            <person name="Labutti K."/>
            <person name="Salamov A."/>
            <person name="Andreopoulos B."/>
            <person name="Baker S."/>
            <person name="Barry K."/>
            <person name="Bills G."/>
            <person name="Bluhm B."/>
            <person name="Cannon C."/>
            <person name="Castanera R."/>
            <person name="Culley D."/>
            <person name="Daum C."/>
            <person name="Ezra D."/>
            <person name="Gonzalez J."/>
            <person name="Henrissat B."/>
            <person name="Kuo A."/>
            <person name="Liang C."/>
            <person name="Lipzen A."/>
            <person name="Lutzoni F."/>
            <person name="Magnuson J."/>
            <person name="Mondo S."/>
            <person name="Nolan M."/>
            <person name="Ohm R."/>
            <person name="Pangilinan J."/>
            <person name="Park H.-J."/>
            <person name="Ramirez L."/>
            <person name="Alfaro M."/>
            <person name="Sun H."/>
            <person name="Tritt A."/>
            <person name="Yoshinaga Y."/>
            <person name="Zwiers L.-H."/>
            <person name="Turgeon B."/>
            <person name="Goodwin S."/>
            <person name="Spatafora J."/>
            <person name="Crous P."/>
            <person name="Grigoriev I."/>
        </authorList>
    </citation>
    <scope>NUCLEOTIDE SEQUENCE</scope>
    <source>
        <strain evidence="7">ATCC 16933</strain>
    </source>
</reference>
<proteinExistence type="inferred from homology"/>
<dbReference type="SMART" id="SM00479">
    <property type="entry name" value="EXOIII"/>
    <property type="match status" value="1"/>
</dbReference>
<evidence type="ECO:0000256" key="3">
    <source>
        <dbReference type="ARBA" id="ARBA00022801"/>
    </source>
</evidence>
<dbReference type="InterPro" id="IPR013520">
    <property type="entry name" value="Ribonucl_H"/>
</dbReference>
<feature type="compositionally biased region" description="Basic and acidic residues" evidence="5">
    <location>
        <begin position="113"/>
        <end position="126"/>
    </location>
</feature>
<dbReference type="InterPro" id="IPR036397">
    <property type="entry name" value="RNaseH_sf"/>
</dbReference>
<name>A0A6A6NNP6_9PEZI</name>
<feature type="compositionally biased region" description="Basic and acidic residues" evidence="5">
    <location>
        <begin position="72"/>
        <end position="92"/>
    </location>
</feature>
<dbReference type="PANTHER" id="PTHR12801:SF112">
    <property type="entry name" value="RNA EXONUCLEASE 3"/>
    <property type="match status" value="1"/>
</dbReference>
<dbReference type="Gene3D" id="3.30.420.10">
    <property type="entry name" value="Ribonuclease H-like superfamily/Ribonuclease H"/>
    <property type="match status" value="1"/>
</dbReference>
<dbReference type="InterPro" id="IPR047021">
    <property type="entry name" value="REXO1/3/4-like"/>
</dbReference>
<dbReference type="PANTHER" id="PTHR12801">
    <property type="entry name" value="RNA EXONUCLEASE REXO1 / RECO3 FAMILY MEMBER-RELATED"/>
    <property type="match status" value="1"/>
</dbReference>
<evidence type="ECO:0000256" key="5">
    <source>
        <dbReference type="SAM" id="MobiDB-lite"/>
    </source>
</evidence>
<keyword evidence="4" id="KW-0269">Exonuclease</keyword>
<feature type="compositionally biased region" description="Basic and acidic residues" evidence="5">
    <location>
        <begin position="280"/>
        <end position="289"/>
    </location>
</feature>
<feature type="region of interest" description="Disordered" evidence="5">
    <location>
        <begin position="658"/>
        <end position="688"/>
    </location>
</feature>
<dbReference type="CDD" id="cd06145">
    <property type="entry name" value="REX1_like"/>
    <property type="match status" value="1"/>
</dbReference>
<evidence type="ECO:0000256" key="1">
    <source>
        <dbReference type="ARBA" id="ARBA00006357"/>
    </source>
</evidence>
<evidence type="ECO:0000256" key="2">
    <source>
        <dbReference type="ARBA" id="ARBA00022722"/>
    </source>
</evidence>
<accession>A0A6A6NNP6</accession>
<gene>
    <name evidence="7" type="ORF">BDY21DRAFT_367396</name>
</gene>
<dbReference type="GO" id="GO:0005634">
    <property type="term" value="C:nucleus"/>
    <property type="evidence" value="ECO:0007669"/>
    <property type="project" value="TreeGrafter"/>
</dbReference>
<dbReference type="EMBL" id="MU001701">
    <property type="protein sequence ID" value="KAF2452994.1"/>
    <property type="molecule type" value="Genomic_DNA"/>
</dbReference>
<dbReference type="GO" id="GO:0004527">
    <property type="term" value="F:exonuclease activity"/>
    <property type="evidence" value="ECO:0007669"/>
    <property type="project" value="UniProtKB-KW"/>
</dbReference>
<dbReference type="SUPFAM" id="SSF53098">
    <property type="entry name" value="Ribonuclease H-like"/>
    <property type="match status" value="1"/>
</dbReference>
<dbReference type="Proteomes" id="UP000799766">
    <property type="component" value="Unassembled WGS sequence"/>
</dbReference>
<dbReference type="AlphaFoldDB" id="A0A6A6NNP6"/>
<dbReference type="GO" id="GO:0003676">
    <property type="term" value="F:nucleic acid binding"/>
    <property type="evidence" value="ECO:0007669"/>
    <property type="project" value="InterPro"/>
</dbReference>